<feature type="non-terminal residue" evidence="2">
    <location>
        <position position="125"/>
    </location>
</feature>
<dbReference type="GO" id="GO:0005737">
    <property type="term" value="C:cytoplasm"/>
    <property type="evidence" value="ECO:0007669"/>
    <property type="project" value="TreeGrafter"/>
</dbReference>
<dbReference type="InterPro" id="IPR050566">
    <property type="entry name" value="Deoxyribonucleoside_kinase"/>
</dbReference>
<dbReference type="InterPro" id="IPR031314">
    <property type="entry name" value="DNK_dom"/>
</dbReference>
<dbReference type="PANTHER" id="PTHR10513:SF46">
    <property type="entry name" value="DEOXYGUANOSINE KINASE"/>
    <property type="match status" value="1"/>
</dbReference>
<dbReference type="Gene3D" id="3.40.50.300">
    <property type="entry name" value="P-loop containing nucleotide triphosphate hydrolases"/>
    <property type="match status" value="1"/>
</dbReference>
<dbReference type="Pfam" id="PF01712">
    <property type="entry name" value="dNK"/>
    <property type="match status" value="1"/>
</dbReference>
<protein>
    <recommendedName>
        <fullName evidence="1">Deoxynucleoside kinase domain-containing protein</fullName>
    </recommendedName>
</protein>
<dbReference type="SUPFAM" id="SSF52540">
    <property type="entry name" value="P-loop containing nucleoside triphosphate hydrolases"/>
    <property type="match status" value="1"/>
</dbReference>
<evidence type="ECO:0000259" key="1">
    <source>
        <dbReference type="Pfam" id="PF01712"/>
    </source>
</evidence>
<organism evidence="2">
    <name type="scientific">marine metagenome</name>
    <dbReference type="NCBI Taxonomy" id="408172"/>
    <lineage>
        <taxon>unclassified sequences</taxon>
        <taxon>metagenomes</taxon>
        <taxon>ecological metagenomes</taxon>
    </lineage>
</organism>
<dbReference type="InterPro" id="IPR027417">
    <property type="entry name" value="P-loop_NTPase"/>
</dbReference>
<feature type="domain" description="Deoxynucleoside kinase" evidence="1">
    <location>
        <begin position="12"/>
        <end position="124"/>
    </location>
</feature>
<gene>
    <name evidence="2" type="ORF">METZ01_LOCUS262962</name>
</gene>
<dbReference type="AlphaFoldDB" id="A0A382JEE6"/>
<dbReference type="GO" id="GO:0019136">
    <property type="term" value="F:deoxynucleoside kinase activity"/>
    <property type="evidence" value="ECO:0007669"/>
    <property type="project" value="TreeGrafter"/>
</dbReference>
<name>A0A382JEE6_9ZZZZ</name>
<reference evidence="2" key="1">
    <citation type="submission" date="2018-05" db="EMBL/GenBank/DDBJ databases">
        <authorList>
            <person name="Lanie J.A."/>
            <person name="Ng W.-L."/>
            <person name="Kazmierczak K.M."/>
            <person name="Andrzejewski T.M."/>
            <person name="Davidsen T.M."/>
            <person name="Wayne K.J."/>
            <person name="Tettelin H."/>
            <person name="Glass J.I."/>
            <person name="Rusch D."/>
            <person name="Podicherti R."/>
            <person name="Tsui H.-C.T."/>
            <person name="Winkler M.E."/>
        </authorList>
    </citation>
    <scope>NUCLEOTIDE SEQUENCE</scope>
</reference>
<accession>A0A382JEE6</accession>
<dbReference type="PANTHER" id="PTHR10513">
    <property type="entry name" value="DEOXYNUCLEOSIDE KINASE"/>
    <property type="match status" value="1"/>
</dbReference>
<evidence type="ECO:0000313" key="2">
    <source>
        <dbReference type="EMBL" id="SVC10108.1"/>
    </source>
</evidence>
<dbReference type="EMBL" id="UINC01073595">
    <property type="protein sequence ID" value="SVC10108.1"/>
    <property type="molecule type" value="Genomic_DNA"/>
</dbReference>
<sequence length="125" mass="15111">MAERFQQLREVNEKELFSDCTVSDYFFGKSKLFAQNNLIDDELLLFYQFYDILLSSLPKPNLLVYLHAEIDYLQQNIKKRGRPFEQEITNEYLYNIQEKYLDYFKEQNDFPVLVIDVTNINFIQN</sequence>
<proteinExistence type="predicted"/>